<comment type="similarity">
    <text evidence="2">Belongs to the OXA1/ALB3/YidC (TC 2.A.9.2) family.</text>
</comment>
<feature type="transmembrane region" description="Helical" evidence="6">
    <location>
        <begin position="146"/>
        <end position="169"/>
    </location>
</feature>
<dbReference type="InterPro" id="IPR011990">
    <property type="entry name" value="TPR-like_helical_dom_sf"/>
</dbReference>
<feature type="transmembrane region" description="Helical" evidence="6">
    <location>
        <begin position="215"/>
        <end position="235"/>
    </location>
</feature>
<dbReference type="EMBL" id="OZ021741">
    <property type="protein sequence ID" value="CAK9326023.1"/>
    <property type="molecule type" value="Genomic_DNA"/>
</dbReference>
<dbReference type="Gene3D" id="1.25.40.10">
    <property type="entry name" value="Tetratricopeptide repeat domain"/>
    <property type="match status" value="1"/>
</dbReference>
<dbReference type="PANTHER" id="PTHR12428">
    <property type="entry name" value="OXA1"/>
    <property type="match status" value="1"/>
</dbReference>
<name>A0ABP0YZR2_9ROSI</name>
<evidence type="ECO:0000256" key="3">
    <source>
        <dbReference type="ARBA" id="ARBA00022692"/>
    </source>
</evidence>
<dbReference type="InterPro" id="IPR019734">
    <property type="entry name" value="TPR_rpt"/>
</dbReference>
<keyword evidence="8" id="KW-1185">Reference proteome</keyword>
<evidence type="ECO:0000256" key="5">
    <source>
        <dbReference type="ARBA" id="ARBA00023136"/>
    </source>
</evidence>
<evidence type="ECO:0000313" key="7">
    <source>
        <dbReference type="EMBL" id="CAK9326023.1"/>
    </source>
</evidence>
<comment type="subcellular location">
    <subcellularLocation>
        <location evidence="1">Membrane</location>
        <topology evidence="1">Multi-pass membrane protein</topology>
    </subcellularLocation>
</comment>
<evidence type="ECO:0000256" key="1">
    <source>
        <dbReference type="ARBA" id="ARBA00004141"/>
    </source>
</evidence>
<proteinExistence type="inferred from homology"/>
<keyword evidence="5 6" id="KW-0472">Membrane</keyword>
<evidence type="ECO:0008006" key="9">
    <source>
        <dbReference type="Google" id="ProtNLM"/>
    </source>
</evidence>
<accession>A0ABP0YZR2</accession>
<dbReference type="Proteomes" id="UP001642487">
    <property type="component" value="Chromosome 7"/>
</dbReference>
<evidence type="ECO:0000256" key="2">
    <source>
        <dbReference type="ARBA" id="ARBA00010583"/>
    </source>
</evidence>
<dbReference type="SUPFAM" id="SSF48452">
    <property type="entry name" value="TPR-like"/>
    <property type="match status" value="1"/>
</dbReference>
<dbReference type="InterPro" id="IPR001708">
    <property type="entry name" value="YidC/ALB3/OXA1/COX18"/>
</dbReference>
<gene>
    <name evidence="7" type="ORF">CITCOLO1_LOCUS18345</name>
</gene>
<organism evidence="7 8">
    <name type="scientific">Citrullus colocynthis</name>
    <name type="common">colocynth</name>
    <dbReference type="NCBI Taxonomy" id="252529"/>
    <lineage>
        <taxon>Eukaryota</taxon>
        <taxon>Viridiplantae</taxon>
        <taxon>Streptophyta</taxon>
        <taxon>Embryophyta</taxon>
        <taxon>Tracheophyta</taxon>
        <taxon>Spermatophyta</taxon>
        <taxon>Magnoliopsida</taxon>
        <taxon>eudicotyledons</taxon>
        <taxon>Gunneridae</taxon>
        <taxon>Pentapetalae</taxon>
        <taxon>rosids</taxon>
        <taxon>fabids</taxon>
        <taxon>Cucurbitales</taxon>
        <taxon>Cucurbitaceae</taxon>
        <taxon>Benincaseae</taxon>
        <taxon>Citrullus</taxon>
    </lineage>
</organism>
<protein>
    <recommendedName>
        <fullName evidence="9">ALBINO3-like protein 2, chloroplastic</fullName>
    </recommendedName>
</protein>
<feature type="transmembrane region" description="Helical" evidence="6">
    <location>
        <begin position="266"/>
        <end position="287"/>
    </location>
</feature>
<keyword evidence="4 6" id="KW-1133">Transmembrane helix</keyword>
<feature type="transmembrane region" description="Helical" evidence="6">
    <location>
        <begin position="308"/>
        <end position="333"/>
    </location>
</feature>
<dbReference type="PANTHER" id="PTHR12428:SF65">
    <property type="entry name" value="CYTOCHROME C OXIDASE ASSEMBLY PROTEIN COX18, MITOCHONDRIAL"/>
    <property type="match status" value="1"/>
</dbReference>
<sequence length="577" mass="64606">MATSKLCTHLRRLRPSRFYSSASLSYHMAFRLHEAHTLPSSHHQSFSSPTHRFDPHISSIAALTAFSSRSLWTRSDDESEFERIAPSGVESSRLSNDNTGIQSGIQDLELGGVVEEVIGVTALEESILPIQQLTSMLEGFHQYTGMPWWAVIASSTLALRFTLLPLLIVQLNKLKRIGELFPKLPPPLPPPLLGRSYIDQISLFRKERKAIGCPSFLWFVAYFSIQVPCFLLWMVTIRKMSLDHHPGFDCGGALWFQNLTEYPHGVFSPIFPFLIASLHFINVQVSFRKSSLEKATGIFGILAKYYKLYLNLLTVPLFFIGYCIPQGSLVYWFTNSSFTAIQQLTLQHPAVRSKLGLPSKDAPVGTATLRETNDPGKITLDTPTKWKKISVEKLSAKELLALSVQLLSKGQKERAIPLLRQALDKEPEYVRALIVMGQTLLQNGQPAEATAYLERAISKLFLFGHPTEVEGVDLLILASQWAGVASIRQGKMVEGIAHLERIANMKEPEEPKSKAHYYDGLVLLASALYNEGRKAEATKYLQSAAAYNPAYKEYLDQCEDDNDKLVGDLVSSRRGDY</sequence>
<keyword evidence="3 6" id="KW-0812">Transmembrane</keyword>
<dbReference type="CDD" id="cd20069">
    <property type="entry name" value="5TM_Oxa1-like"/>
    <property type="match status" value="1"/>
</dbReference>
<reference evidence="7 8" key="1">
    <citation type="submission" date="2024-03" db="EMBL/GenBank/DDBJ databases">
        <authorList>
            <person name="Gkanogiannis A."/>
            <person name="Becerra Lopez-Lavalle L."/>
        </authorList>
    </citation>
    <scope>NUCLEOTIDE SEQUENCE [LARGE SCALE GENOMIC DNA]</scope>
</reference>
<dbReference type="SMART" id="SM00028">
    <property type="entry name" value="TPR"/>
    <property type="match status" value="3"/>
</dbReference>
<evidence type="ECO:0000256" key="6">
    <source>
        <dbReference type="SAM" id="Phobius"/>
    </source>
</evidence>
<dbReference type="Pfam" id="PF14559">
    <property type="entry name" value="TPR_19"/>
    <property type="match status" value="1"/>
</dbReference>
<evidence type="ECO:0000313" key="8">
    <source>
        <dbReference type="Proteomes" id="UP001642487"/>
    </source>
</evidence>
<evidence type="ECO:0000256" key="4">
    <source>
        <dbReference type="ARBA" id="ARBA00022989"/>
    </source>
</evidence>